<evidence type="ECO:0000313" key="4">
    <source>
        <dbReference type="Proteomes" id="UP000253426"/>
    </source>
</evidence>
<dbReference type="GO" id="GO:0005524">
    <property type="term" value="F:ATP binding"/>
    <property type="evidence" value="ECO:0007669"/>
    <property type="project" value="InterPro"/>
</dbReference>
<dbReference type="GO" id="GO:0016887">
    <property type="term" value="F:ATP hydrolysis activity"/>
    <property type="evidence" value="ECO:0007669"/>
    <property type="project" value="InterPro"/>
</dbReference>
<dbReference type="SUPFAM" id="SSF52540">
    <property type="entry name" value="P-loop containing nucleoside triphosphate hydrolases"/>
    <property type="match status" value="1"/>
</dbReference>
<sequence>MPQHDLVDYLLMARQQGASDLHITARAQPSMRVFGTLQPLTEEILTGEDTRELVYGVLRDSQRVRLEQDWELDFSMEVESAGRLRANARYALGCVEASFRFIPDEVPDLATLGHSPTVERWCQENSGLILVTGSSGSGKSHTLASMTQTIARQRCANIVSIEDPIEFVFQQGYSLIHQREVGTDTHSFAAALRSSLRQDPDVILLGEMRDEDTIRIALTAASTGHLVIATLHTTDTGAAITRVLDAFPEERQRFVAAQLAATLRGVVCQFLLPRHDKPGLVMASEIMVVNNAIANCIRERRLSQLMGLIQIGAGDGMHTIDDSLLELVLDDRITFPDAASHCTDVSYFQQQYQIALKEKKKGWFGRLLG</sequence>
<dbReference type="InterPro" id="IPR027417">
    <property type="entry name" value="P-loop_NTPase"/>
</dbReference>
<organism evidence="3 4">
    <name type="scientific">Roseimicrobium gellanilyticum</name>
    <dbReference type="NCBI Taxonomy" id="748857"/>
    <lineage>
        <taxon>Bacteria</taxon>
        <taxon>Pseudomonadati</taxon>
        <taxon>Verrucomicrobiota</taxon>
        <taxon>Verrucomicrobiia</taxon>
        <taxon>Verrucomicrobiales</taxon>
        <taxon>Verrucomicrobiaceae</taxon>
        <taxon>Roseimicrobium</taxon>
    </lineage>
</organism>
<gene>
    <name evidence="3" type="ORF">DES53_11320</name>
</gene>
<dbReference type="InterPro" id="IPR050921">
    <property type="entry name" value="T4SS_GSP_E_ATPase"/>
</dbReference>
<evidence type="ECO:0000256" key="1">
    <source>
        <dbReference type="ARBA" id="ARBA00006611"/>
    </source>
</evidence>
<dbReference type="PROSITE" id="PS00662">
    <property type="entry name" value="T2SP_E"/>
    <property type="match status" value="1"/>
</dbReference>
<dbReference type="RefSeq" id="WP_113961342.1">
    <property type="nucleotide sequence ID" value="NZ_QNRR01000013.1"/>
</dbReference>
<dbReference type="Gene3D" id="3.40.50.300">
    <property type="entry name" value="P-loop containing nucleotide triphosphate hydrolases"/>
    <property type="match status" value="1"/>
</dbReference>
<dbReference type="InterPro" id="IPR006321">
    <property type="entry name" value="PilT/PilU"/>
</dbReference>
<dbReference type="Pfam" id="PF00437">
    <property type="entry name" value="T2SSE"/>
    <property type="match status" value="1"/>
</dbReference>
<dbReference type="InterPro" id="IPR001482">
    <property type="entry name" value="T2SS/T4SS_dom"/>
</dbReference>
<evidence type="ECO:0000259" key="2">
    <source>
        <dbReference type="PROSITE" id="PS00662"/>
    </source>
</evidence>
<keyword evidence="4" id="KW-1185">Reference proteome</keyword>
<feature type="domain" description="Bacterial type II secretion system protein E" evidence="2">
    <location>
        <begin position="196"/>
        <end position="210"/>
    </location>
</feature>
<accession>A0A366H690</accession>
<dbReference type="Proteomes" id="UP000253426">
    <property type="component" value="Unassembled WGS sequence"/>
</dbReference>
<evidence type="ECO:0000313" key="3">
    <source>
        <dbReference type="EMBL" id="RBP37638.1"/>
    </source>
</evidence>
<dbReference type="EMBL" id="QNRR01000013">
    <property type="protein sequence ID" value="RBP37638.1"/>
    <property type="molecule type" value="Genomic_DNA"/>
</dbReference>
<dbReference type="NCBIfam" id="TIGR01420">
    <property type="entry name" value="pilT_fam"/>
    <property type="match status" value="1"/>
</dbReference>
<dbReference type="Gene3D" id="3.30.450.90">
    <property type="match status" value="1"/>
</dbReference>
<proteinExistence type="inferred from homology"/>
<name>A0A366H690_9BACT</name>
<dbReference type="CDD" id="cd01131">
    <property type="entry name" value="PilT"/>
    <property type="match status" value="1"/>
</dbReference>
<comment type="caution">
    <text evidence="3">The sequence shown here is derived from an EMBL/GenBank/DDBJ whole genome shotgun (WGS) entry which is preliminary data.</text>
</comment>
<comment type="similarity">
    <text evidence="1">Belongs to the GSP E family.</text>
</comment>
<reference evidence="3 4" key="1">
    <citation type="submission" date="2018-06" db="EMBL/GenBank/DDBJ databases">
        <title>Genomic Encyclopedia of Type Strains, Phase IV (KMG-IV): sequencing the most valuable type-strain genomes for metagenomic binning, comparative biology and taxonomic classification.</title>
        <authorList>
            <person name="Goeker M."/>
        </authorList>
    </citation>
    <scope>NUCLEOTIDE SEQUENCE [LARGE SCALE GENOMIC DNA]</scope>
    <source>
        <strain evidence="3 4">DSM 25532</strain>
    </source>
</reference>
<dbReference type="PANTHER" id="PTHR30486">
    <property type="entry name" value="TWITCHING MOTILITY PROTEIN PILT"/>
    <property type="match status" value="1"/>
</dbReference>
<dbReference type="AlphaFoldDB" id="A0A366H690"/>
<dbReference type="OrthoDB" id="9805147at2"/>
<protein>
    <submittedName>
        <fullName evidence="3">Twitching motility protein PilT</fullName>
    </submittedName>
</protein>